<evidence type="ECO:0000256" key="1">
    <source>
        <dbReference type="ARBA" id="ARBA00006739"/>
    </source>
</evidence>
<dbReference type="CDD" id="cd00761">
    <property type="entry name" value="Glyco_tranf_GTA_type"/>
    <property type="match status" value="1"/>
</dbReference>
<evidence type="ECO:0000256" key="2">
    <source>
        <dbReference type="ARBA" id="ARBA00022676"/>
    </source>
</evidence>
<proteinExistence type="inferred from homology"/>
<reference evidence="5 6" key="1">
    <citation type="submission" date="2018-06" db="EMBL/GenBank/DDBJ databases">
        <authorList>
            <consortium name="Pathogen Informatics"/>
            <person name="Doyle S."/>
        </authorList>
    </citation>
    <scope>NUCLEOTIDE SEQUENCE [LARGE SCALE GENOMIC DNA]</scope>
    <source>
        <strain evidence="5 6">NCTC11343</strain>
    </source>
</reference>
<evidence type="ECO:0000259" key="4">
    <source>
        <dbReference type="Pfam" id="PF00535"/>
    </source>
</evidence>
<evidence type="ECO:0000313" key="5">
    <source>
        <dbReference type="EMBL" id="SPZ88474.1"/>
    </source>
</evidence>
<evidence type="ECO:0000313" key="6">
    <source>
        <dbReference type="Proteomes" id="UP000251241"/>
    </source>
</evidence>
<dbReference type="Proteomes" id="UP000251241">
    <property type="component" value="Unassembled WGS sequence"/>
</dbReference>
<dbReference type="SUPFAM" id="SSF53448">
    <property type="entry name" value="Nucleotide-diphospho-sugar transferases"/>
    <property type="match status" value="1"/>
</dbReference>
<dbReference type="InterPro" id="IPR029044">
    <property type="entry name" value="Nucleotide-diphossugar_trans"/>
</dbReference>
<name>A0A2X2J4A6_SPHMU</name>
<organism evidence="5 6">
    <name type="scientific">Sphingobacterium multivorum</name>
    <dbReference type="NCBI Taxonomy" id="28454"/>
    <lineage>
        <taxon>Bacteria</taxon>
        <taxon>Pseudomonadati</taxon>
        <taxon>Bacteroidota</taxon>
        <taxon>Sphingobacteriia</taxon>
        <taxon>Sphingobacteriales</taxon>
        <taxon>Sphingobacteriaceae</taxon>
        <taxon>Sphingobacterium</taxon>
    </lineage>
</organism>
<evidence type="ECO:0000256" key="3">
    <source>
        <dbReference type="ARBA" id="ARBA00022679"/>
    </source>
</evidence>
<dbReference type="RefSeq" id="WP_112375323.1">
    <property type="nucleotide sequence ID" value="NZ_CP069793.1"/>
</dbReference>
<dbReference type="AlphaFoldDB" id="A0A2X2J4A6"/>
<protein>
    <submittedName>
        <fullName evidence="5">Hyaluronan synthase</fullName>
        <ecNumber evidence="5">2.4.1.212</ecNumber>
    </submittedName>
</protein>
<dbReference type="GO" id="GO:0050501">
    <property type="term" value="F:hyaluronan synthase activity"/>
    <property type="evidence" value="ECO:0007669"/>
    <property type="project" value="UniProtKB-EC"/>
</dbReference>
<keyword evidence="3 5" id="KW-0808">Transferase</keyword>
<dbReference type="PANTHER" id="PTHR43685">
    <property type="entry name" value="GLYCOSYLTRANSFERASE"/>
    <property type="match status" value="1"/>
</dbReference>
<dbReference type="InterPro" id="IPR001173">
    <property type="entry name" value="Glyco_trans_2-like"/>
</dbReference>
<keyword evidence="2 5" id="KW-0328">Glycosyltransferase</keyword>
<dbReference type="GeneID" id="97183363"/>
<dbReference type="Pfam" id="PF00535">
    <property type="entry name" value="Glycos_transf_2"/>
    <property type="match status" value="1"/>
</dbReference>
<dbReference type="EC" id="2.4.1.212" evidence="5"/>
<dbReference type="Gene3D" id="3.90.550.10">
    <property type="entry name" value="Spore Coat Polysaccharide Biosynthesis Protein SpsA, Chain A"/>
    <property type="match status" value="1"/>
</dbReference>
<dbReference type="EMBL" id="UAUU01000009">
    <property type="protein sequence ID" value="SPZ88474.1"/>
    <property type="molecule type" value="Genomic_DNA"/>
</dbReference>
<sequence length="351" mass="40785">MNPLISVIIPCYNVEKFVEEAVNSITNQTYKNLEIICIDDCSKDSTFTILRRLADADPRIKLYKNDVNLKLIKTLNKGIQLATGEFIARMDADDISGLKRFEYSLREFQRDPQLSIVSIMPGKISENGSILSPSKYFANTLHRSCQFMSLLATPLSHPCVMIKAAVYRHYLYLENEQFLHVEDGELWTRMLYGGEKVFVLSSTDQFFIRINSGSVSRLFSDKQFCNFLALSQNNIKKYLKLDIESTFLKLLTGSKDKFSFDVLRNSISCLKMMMKKFLDIYPSNEAEKKEIESWVQQRTLYLLGNVLFNSSIKTKLFIFFYALYNLNLFTNKKTWINIYARVKLNLYEKQV</sequence>
<dbReference type="PANTHER" id="PTHR43685:SF5">
    <property type="entry name" value="GLYCOSYLTRANSFERASE EPSE-RELATED"/>
    <property type="match status" value="1"/>
</dbReference>
<accession>A0A2X2J4A6</accession>
<dbReference type="InterPro" id="IPR050834">
    <property type="entry name" value="Glycosyltransf_2"/>
</dbReference>
<feature type="domain" description="Glycosyltransferase 2-like" evidence="4">
    <location>
        <begin position="6"/>
        <end position="168"/>
    </location>
</feature>
<comment type="similarity">
    <text evidence="1">Belongs to the glycosyltransferase 2 family.</text>
</comment>
<gene>
    <name evidence="5" type="primary">hyaD</name>
    <name evidence="5" type="ORF">NCTC11343_03507</name>
</gene>